<dbReference type="PANTHER" id="PTHR42648">
    <property type="entry name" value="TRANSPOSASE, PUTATIVE-RELATED"/>
    <property type="match status" value="1"/>
</dbReference>
<dbReference type="PROSITE" id="PS50994">
    <property type="entry name" value="INTEGRASE"/>
    <property type="match status" value="1"/>
</dbReference>
<dbReference type="PANTHER" id="PTHR42648:SF21">
    <property type="entry name" value="CYSTEINE-RICH RLK (RECEPTOR-LIKE PROTEIN KINASE) 8"/>
    <property type="match status" value="1"/>
</dbReference>
<evidence type="ECO:0000256" key="1">
    <source>
        <dbReference type="SAM" id="MobiDB-lite"/>
    </source>
</evidence>
<dbReference type="InterPro" id="IPR012337">
    <property type="entry name" value="RNaseH-like_sf"/>
</dbReference>
<proteinExistence type="predicted"/>
<sequence>MGPRRKTQAPPPKVPQANTPPKLALKGKRPIMQPQAWKQPRPVQQRRWIEPISQRHGRTQRRGISHEFSAPRTPQQNGVVERENRVLQEMARVMLLSNNVPRNLWAEAITTACYIGNRVFLRPGLETPPMSYGKARGQMLATSTLWKQMLHFE</sequence>
<comment type="caution">
    <text evidence="3">The sequence shown here is derived from an EMBL/GenBank/DDBJ whole genome shotgun (WGS) entry which is preliminary data.</text>
</comment>
<dbReference type="InterPro" id="IPR036397">
    <property type="entry name" value="RNaseH_sf"/>
</dbReference>
<keyword evidence="4" id="KW-1185">Reference proteome</keyword>
<reference evidence="3" key="2">
    <citation type="submission" date="2023-06" db="EMBL/GenBank/DDBJ databases">
        <authorList>
            <person name="Swenson N.G."/>
            <person name="Wegrzyn J.L."/>
            <person name="Mcevoy S.L."/>
        </authorList>
    </citation>
    <scope>NUCLEOTIDE SEQUENCE</scope>
    <source>
        <strain evidence="3">NS2018</strain>
        <tissue evidence="3">Leaf</tissue>
    </source>
</reference>
<reference evidence="3" key="1">
    <citation type="journal article" date="2022" name="Plant J.">
        <title>Strategies of tolerance reflected in two North American maple genomes.</title>
        <authorList>
            <person name="McEvoy S.L."/>
            <person name="Sezen U.U."/>
            <person name="Trouern-Trend A."/>
            <person name="McMahon S.M."/>
            <person name="Schaberg P.G."/>
            <person name="Yang J."/>
            <person name="Wegrzyn J.L."/>
            <person name="Swenson N.G."/>
        </authorList>
    </citation>
    <scope>NUCLEOTIDE SEQUENCE</scope>
    <source>
        <strain evidence="3">NS2018</strain>
    </source>
</reference>
<dbReference type="Gene3D" id="3.30.420.10">
    <property type="entry name" value="Ribonuclease H-like superfamily/Ribonuclease H"/>
    <property type="match status" value="1"/>
</dbReference>
<evidence type="ECO:0000313" key="3">
    <source>
        <dbReference type="EMBL" id="KAK0593786.1"/>
    </source>
</evidence>
<protein>
    <recommendedName>
        <fullName evidence="2">Integrase catalytic domain-containing protein</fullName>
    </recommendedName>
</protein>
<organism evidence="3 4">
    <name type="scientific">Acer saccharum</name>
    <name type="common">Sugar maple</name>
    <dbReference type="NCBI Taxonomy" id="4024"/>
    <lineage>
        <taxon>Eukaryota</taxon>
        <taxon>Viridiplantae</taxon>
        <taxon>Streptophyta</taxon>
        <taxon>Embryophyta</taxon>
        <taxon>Tracheophyta</taxon>
        <taxon>Spermatophyta</taxon>
        <taxon>Magnoliopsida</taxon>
        <taxon>eudicotyledons</taxon>
        <taxon>Gunneridae</taxon>
        <taxon>Pentapetalae</taxon>
        <taxon>rosids</taxon>
        <taxon>malvids</taxon>
        <taxon>Sapindales</taxon>
        <taxon>Sapindaceae</taxon>
        <taxon>Hippocastanoideae</taxon>
        <taxon>Acereae</taxon>
        <taxon>Acer</taxon>
    </lineage>
</organism>
<feature type="region of interest" description="Disordered" evidence="1">
    <location>
        <begin position="1"/>
        <end position="79"/>
    </location>
</feature>
<dbReference type="InterPro" id="IPR001584">
    <property type="entry name" value="Integrase_cat-core"/>
</dbReference>
<dbReference type="InterPro" id="IPR039537">
    <property type="entry name" value="Retrotran_Ty1/copia-like"/>
</dbReference>
<dbReference type="GO" id="GO:0015074">
    <property type="term" value="P:DNA integration"/>
    <property type="evidence" value="ECO:0007669"/>
    <property type="project" value="InterPro"/>
</dbReference>
<name>A0AA39VWV7_ACESA</name>
<evidence type="ECO:0000313" key="4">
    <source>
        <dbReference type="Proteomes" id="UP001168877"/>
    </source>
</evidence>
<evidence type="ECO:0000259" key="2">
    <source>
        <dbReference type="PROSITE" id="PS50994"/>
    </source>
</evidence>
<feature type="domain" description="Integrase catalytic" evidence="2">
    <location>
        <begin position="59"/>
        <end position="137"/>
    </location>
</feature>
<dbReference type="SUPFAM" id="SSF53098">
    <property type="entry name" value="Ribonuclease H-like"/>
    <property type="match status" value="1"/>
</dbReference>
<dbReference type="GO" id="GO:0003676">
    <property type="term" value="F:nucleic acid binding"/>
    <property type="evidence" value="ECO:0007669"/>
    <property type="project" value="InterPro"/>
</dbReference>
<dbReference type="EMBL" id="JAUESC010000228">
    <property type="protein sequence ID" value="KAK0593786.1"/>
    <property type="molecule type" value="Genomic_DNA"/>
</dbReference>
<dbReference type="Proteomes" id="UP001168877">
    <property type="component" value="Unassembled WGS sequence"/>
</dbReference>
<accession>A0AA39VWV7</accession>
<dbReference type="AlphaFoldDB" id="A0AA39VWV7"/>
<gene>
    <name evidence="3" type="ORF">LWI29_029275</name>
</gene>